<comment type="similarity">
    <text evidence="1">Belongs to the GSP K family.</text>
</comment>
<dbReference type="Proteomes" id="UP001617213">
    <property type="component" value="Unassembled WGS sequence"/>
</dbReference>
<keyword evidence="1" id="KW-0813">Transport</keyword>
<keyword evidence="1" id="KW-0997">Cell inner membrane</keyword>
<reference evidence="3 4" key="1">
    <citation type="submission" date="2024-10" db="EMBL/GenBank/DDBJ databases">
        <title>The Natural Products Discovery Center: Release of the First 8490 Sequenced Strains for Exploring Actinobacteria Biosynthetic Diversity.</title>
        <authorList>
            <person name="Kalkreuter E."/>
            <person name="Kautsar S.A."/>
            <person name="Yang D."/>
            <person name="Bader C.D."/>
            <person name="Teijaro C.N."/>
            <person name="Fluegel L."/>
            <person name="Davis C.M."/>
            <person name="Simpson J.R."/>
            <person name="Lauterbach L."/>
            <person name="Steele A.D."/>
            <person name="Gui C."/>
            <person name="Meng S."/>
            <person name="Li G."/>
            <person name="Viehrig K."/>
            <person name="Ye F."/>
            <person name="Su P."/>
            <person name="Kiefer A.F."/>
            <person name="Nichols A."/>
            <person name="Cepeda A.J."/>
            <person name="Yan W."/>
            <person name="Fan B."/>
            <person name="Jiang Y."/>
            <person name="Adhikari A."/>
            <person name="Zheng C.-J."/>
            <person name="Schuster L."/>
            <person name="Cowan T.M."/>
            <person name="Smanski M.J."/>
            <person name="Chevrette M.G."/>
            <person name="De Carvalho L.P.S."/>
            <person name="Shen B."/>
        </authorList>
    </citation>
    <scope>NUCLEOTIDE SEQUENCE [LARGE SCALE GENOMIC DNA]</scope>
    <source>
        <strain evidence="3 4">NPDC087581</strain>
    </source>
</reference>
<dbReference type="SUPFAM" id="SSF158544">
    <property type="entry name" value="GspK insert domain-like"/>
    <property type="match status" value="2"/>
</dbReference>
<dbReference type="EMBL" id="JBIUWZ010000035">
    <property type="protein sequence ID" value="MFJ2680542.1"/>
    <property type="molecule type" value="Genomic_DNA"/>
</dbReference>
<keyword evidence="4" id="KW-1185">Reference proteome</keyword>
<accession>A0ABW8E3W7</accession>
<feature type="domain" description="T2SS protein K second SAM-like" evidence="2">
    <location>
        <begin position="179"/>
        <end position="229"/>
    </location>
</feature>
<evidence type="ECO:0000313" key="3">
    <source>
        <dbReference type="EMBL" id="MFJ2680542.1"/>
    </source>
</evidence>
<evidence type="ECO:0000259" key="2">
    <source>
        <dbReference type="Pfam" id="PF03934"/>
    </source>
</evidence>
<dbReference type="Gene3D" id="1.10.40.60">
    <property type="entry name" value="EpsJ-like"/>
    <property type="match status" value="1"/>
</dbReference>
<protein>
    <recommendedName>
        <fullName evidence="1">Type II secretion system protein K</fullName>
    </recommendedName>
</protein>
<dbReference type="PANTHER" id="PTHR38831">
    <property type="entry name" value="TYPE II SECRETION SYSTEM PROTEIN K"/>
    <property type="match status" value="1"/>
</dbReference>
<comment type="subcellular location">
    <subcellularLocation>
        <location evidence="1">Cell inner membrane</location>
    </subcellularLocation>
</comment>
<evidence type="ECO:0000256" key="1">
    <source>
        <dbReference type="PIRNR" id="PIRNR002786"/>
    </source>
</evidence>
<dbReference type="Pfam" id="PF03934">
    <property type="entry name" value="T2SSK"/>
    <property type="match status" value="1"/>
</dbReference>
<evidence type="ECO:0000313" key="4">
    <source>
        <dbReference type="Proteomes" id="UP001617213"/>
    </source>
</evidence>
<proteinExistence type="inferred from homology"/>
<dbReference type="RefSeq" id="WP_181643777.1">
    <property type="nucleotide sequence ID" value="NZ_JAAOWU010000010.1"/>
</dbReference>
<dbReference type="Gene3D" id="3.30.1300.30">
    <property type="entry name" value="GSPII I/J protein-like"/>
    <property type="match status" value="1"/>
</dbReference>
<keyword evidence="1" id="KW-1003">Cell membrane</keyword>
<dbReference type="InterPro" id="IPR005628">
    <property type="entry name" value="GspK"/>
</dbReference>
<dbReference type="PANTHER" id="PTHR38831:SF1">
    <property type="entry name" value="TYPE II SECRETION SYSTEM PROTEIN K-RELATED"/>
    <property type="match status" value="1"/>
</dbReference>
<dbReference type="InterPro" id="IPR049179">
    <property type="entry name" value="T2SSK_SAM-like_2nd"/>
</dbReference>
<name>A0ABW8E3W7_9PSED</name>
<dbReference type="PIRSF" id="PIRSF002786">
    <property type="entry name" value="XcpX"/>
    <property type="match status" value="1"/>
</dbReference>
<keyword evidence="1" id="KW-0472">Membrane</keyword>
<gene>
    <name evidence="3" type="ORF">ACIOWJ_20935</name>
</gene>
<sequence>MRQRQRGVALLSVLLVMSLALLLTAGMLRSHQLLVQSSARQIHQVQLRQLALSAEAWAMVTLAATSDDELSRVHLGQAWARVSWPFETQGAHVMLEIEDLSARLNVNALLGEGQVDSVIEQRWLRLLTALGLPSLDVRAAGPVVTQRELSQLRLLPGIDGATLAKLEPWVALLPKDASLNINTARPQVLATLEGVSPSTAEVLAKQRPATGYESVQAFTHDPLIAGLGVTGHGLGISSRWFLINVDVRLGTSRLRLASEVERERKTGRWRVVQRRFPTPIPSENSS</sequence>
<organism evidence="3 4">
    <name type="scientific">Pseudomonas sivasensis</name>
    <dbReference type="NCBI Taxonomy" id="1880678"/>
    <lineage>
        <taxon>Bacteria</taxon>
        <taxon>Pseudomonadati</taxon>
        <taxon>Pseudomonadota</taxon>
        <taxon>Gammaproteobacteria</taxon>
        <taxon>Pseudomonadales</taxon>
        <taxon>Pseudomonadaceae</taxon>
        <taxon>Pseudomonas</taxon>
    </lineage>
</organism>
<dbReference type="SUPFAM" id="SSF54523">
    <property type="entry name" value="Pili subunits"/>
    <property type="match status" value="1"/>
</dbReference>
<dbReference type="InterPro" id="IPR045584">
    <property type="entry name" value="Pilin-like"/>
</dbReference>
<comment type="caution">
    <text evidence="3">The sequence shown here is derived from an EMBL/GenBank/DDBJ whole genome shotgun (WGS) entry which is preliminary data.</text>
</comment>
<dbReference type="InterPro" id="IPR038072">
    <property type="entry name" value="GspK_central_sf"/>
</dbReference>